<gene>
    <name evidence="1" type="ORF">AB0763_04275</name>
</gene>
<proteinExistence type="predicted"/>
<name>A0AB39HCX6_9VIBR</name>
<dbReference type="KEGG" id="vih:AB0763_04275"/>
<organism evidence="1">
    <name type="scientific">Vibrio sp. HB236076</name>
    <dbReference type="NCBI Taxonomy" id="3232307"/>
    <lineage>
        <taxon>Bacteria</taxon>
        <taxon>Pseudomonadati</taxon>
        <taxon>Pseudomonadota</taxon>
        <taxon>Gammaproteobacteria</taxon>
        <taxon>Vibrionales</taxon>
        <taxon>Vibrionaceae</taxon>
        <taxon>Vibrio</taxon>
    </lineage>
</organism>
<accession>A0AB39HCX6</accession>
<sequence length="97" mass="11110">MDNSRDVTTELTQILTQLERENKTPSVALIKARLSQPVPMPALIATMKRWKQQKSVPKVEVQNQSDSDLASRVAELESEVTHLREKLLFLERQIKAK</sequence>
<evidence type="ECO:0000313" key="1">
    <source>
        <dbReference type="EMBL" id="XDK25864.1"/>
    </source>
</evidence>
<dbReference type="EMBL" id="CP162601">
    <property type="protein sequence ID" value="XDK25864.1"/>
    <property type="molecule type" value="Genomic_DNA"/>
</dbReference>
<protein>
    <recommendedName>
        <fullName evidence="2">KfrA N-terminal DNA-binding domain-containing protein</fullName>
    </recommendedName>
</protein>
<evidence type="ECO:0008006" key="2">
    <source>
        <dbReference type="Google" id="ProtNLM"/>
    </source>
</evidence>
<reference evidence="1" key="1">
    <citation type="submission" date="2024-07" db="EMBL/GenBank/DDBJ databases">
        <title>Genome Analysis of a Potential Novel Vibrio Species Secreting pH- and Thermo-stable Alginate Lyase and its Application in Producing Alginate Oligosaccharides.</title>
        <authorList>
            <person name="Huang H."/>
            <person name="Bao K."/>
        </authorList>
    </citation>
    <scope>NUCLEOTIDE SEQUENCE</scope>
    <source>
        <strain evidence="1">HB236076</strain>
    </source>
</reference>
<dbReference type="RefSeq" id="WP_306101477.1">
    <property type="nucleotide sequence ID" value="NZ_CP162601.1"/>
</dbReference>
<dbReference type="AlphaFoldDB" id="A0AB39HCX6"/>